<dbReference type="RefSeq" id="WP_137645681.1">
    <property type="nucleotide sequence ID" value="NZ_BAABRM010000023.1"/>
</dbReference>
<dbReference type="InterPro" id="IPR032083">
    <property type="entry name" value="DUF4811"/>
</dbReference>
<reference evidence="1 2" key="1">
    <citation type="submission" date="2024-09" db="EMBL/GenBank/DDBJ databases">
        <authorList>
            <person name="Sun Q."/>
            <person name="Mori K."/>
        </authorList>
    </citation>
    <scope>NUCLEOTIDE SEQUENCE [LARGE SCALE GENOMIC DNA]</scope>
    <source>
        <strain evidence="1 2">TBRC 4575</strain>
    </source>
</reference>
<accession>A0ABV6K6S3</accession>
<comment type="caution">
    <text evidence="1">The sequence shown here is derived from an EMBL/GenBank/DDBJ whole genome shotgun (WGS) entry which is preliminary data.</text>
</comment>
<proteinExistence type="predicted"/>
<gene>
    <name evidence="1" type="ORF">ACFFGS_06335</name>
</gene>
<sequence length="251" mass="28890">MILWLMGIGLAGFILGLLLMPSQRSKLLIGGLSFTLLVAGAVTMIGNDRWYWGMHVEKTTHMTALQPTVSNPNVNFLLYSPIKRAHHERVYVYRRADRQKQLHTASTLKTTNRVVRTQRQSARLLTVQRRWTYNNRWWRTLFRGTGHHNLLVRETNTFEIPTNWEILSVNQAEWLEKKATKLTSKAKQTTTRAVKTQLQQAQAADPQLTSSQLAQLKQQYQQRAQQLATQQAKRQVPALPAQAKCQSIYSE</sequence>
<keyword evidence="2" id="KW-1185">Reference proteome</keyword>
<evidence type="ECO:0000313" key="2">
    <source>
        <dbReference type="Proteomes" id="UP001589855"/>
    </source>
</evidence>
<dbReference type="EMBL" id="JBHLUK010000059">
    <property type="protein sequence ID" value="MFC0423738.1"/>
    <property type="molecule type" value="Genomic_DNA"/>
</dbReference>
<protein>
    <submittedName>
        <fullName evidence="1">DUF4811 domain-containing protein</fullName>
    </submittedName>
</protein>
<evidence type="ECO:0000313" key="1">
    <source>
        <dbReference type="EMBL" id="MFC0423738.1"/>
    </source>
</evidence>
<dbReference type="Proteomes" id="UP001589855">
    <property type="component" value="Unassembled WGS sequence"/>
</dbReference>
<organism evidence="1 2">
    <name type="scientific">Lactiplantibacillus plajomi</name>
    <dbReference type="NCBI Taxonomy" id="1457217"/>
    <lineage>
        <taxon>Bacteria</taxon>
        <taxon>Bacillati</taxon>
        <taxon>Bacillota</taxon>
        <taxon>Bacilli</taxon>
        <taxon>Lactobacillales</taxon>
        <taxon>Lactobacillaceae</taxon>
        <taxon>Lactiplantibacillus</taxon>
    </lineage>
</organism>
<name>A0ABV6K6S3_9LACO</name>
<dbReference type="Pfam" id="PF16069">
    <property type="entry name" value="DUF4811"/>
    <property type="match status" value="1"/>
</dbReference>